<sequence length="170" mass="18346">MGAEASTLCSVDRPVGYEAEHAPSLPEFFSKATSSCAAGRSSSRIEMEIATPGALKSERINMWSKNLGEVGDTFGPRLASALSCDEAISAPEEYLADTQDGHCIIMDSREGPTFMDLEDDDRQMRPDQGECVVDPAAVVMKQKRQEANQKKASKEKSTLLKAGQAGLNPF</sequence>
<dbReference type="AlphaFoldDB" id="A0A813JT65"/>
<evidence type="ECO:0000256" key="1">
    <source>
        <dbReference type="SAM" id="MobiDB-lite"/>
    </source>
</evidence>
<name>A0A813JT65_POLGL</name>
<reference evidence="2" key="1">
    <citation type="submission" date="2021-02" db="EMBL/GenBank/DDBJ databases">
        <authorList>
            <person name="Dougan E. K."/>
            <person name="Rhodes N."/>
            <person name="Thang M."/>
            <person name="Chan C."/>
        </authorList>
    </citation>
    <scope>NUCLEOTIDE SEQUENCE</scope>
</reference>
<accession>A0A813JT65</accession>
<evidence type="ECO:0000313" key="2">
    <source>
        <dbReference type="EMBL" id="CAE8685849.1"/>
    </source>
</evidence>
<protein>
    <submittedName>
        <fullName evidence="2">Uncharacterized protein</fullName>
    </submittedName>
</protein>
<feature type="region of interest" description="Disordered" evidence="1">
    <location>
        <begin position="143"/>
        <end position="170"/>
    </location>
</feature>
<proteinExistence type="predicted"/>
<dbReference type="Proteomes" id="UP000626109">
    <property type="component" value="Unassembled WGS sequence"/>
</dbReference>
<organism evidence="2 3">
    <name type="scientific">Polarella glacialis</name>
    <name type="common">Dinoflagellate</name>
    <dbReference type="NCBI Taxonomy" id="89957"/>
    <lineage>
        <taxon>Eukaryota</taxon>
        <taxon>Sar</taxon>
        <taxon>Alveolata</taxon>
        <taxon>Dinophyceae</taxon>
        <taxon>Suessiales</taxon>
        <taxon>Suessiaceae</taxon>
        <taxon>Polarella</taxon>
    </lineage>
</organism>
<dbReference type="EMBL" id="CAJNNW010026492">
    <property type="protein sequence ID" value="CAE8685849.1"/>
    <property type="molecule type" value="Genomic_DNA"/>
</dbReference>
<gene>
    <name evidence="2" type="ORF">PGLA2088_LOCUS24684</name>
</gene>
<comment type="caution">
    <text evidence="2">The sequence shown here is derived from an EMBL/GenBank/DDBJ whole genome shotgun (WGS) entry which is preliminary data.</text>
</comment>
<feature type="compositionally biased region" description="Basic and acidic residues" evidence="1">
    <location>
        <begin position="143"/>
        <end position="158"/>
    </location>
</feature>
<evidence type="ECO:0000313" key="3">
    <source>
        <dbReference type="Proteomes" id="UP000626109"/>
    </source>
</evidence>